<keyword evidence="4" id="KW-0408">Iron</keyword>
<gene>
    <name evidence="7" type="ORF">LZC94_24175</name>
</gene>
<evidence type="ECO:0000313" key="8">
    <source>
        <dbReference type="Proteomes" id="UP001370348"/>
    </source>
</evidence>
<reference evidence="7 8" key="1">
    <citation type="submission" date="2021-12" db="EMBL/GenBank/DDBJ databases">
        <title>Discovery of the Pendulisporaceae a myxobacterial family with distinct sporulation behavior and unique specialized metabolism.</title>
        <authorList>
            <person name="Garcia R."/>
            <person name="Popoff A."/>
            <person name="Bader C.D."/>
            <person name="Loehr J."/>
            <person name="Walesch S."/>
            <person name="Walt C."/>
            <person name="Boldt J."/>
            <person name="Bunk B."/>
            <person name="Haeckl F.J.F.P.J."/>
            <person name="Gunesch A.P."/>
            <person name="Birkelbach J."/>
            <person name="Nuebel U."/>
            <person name="Pietschmann T."/>
            <person name="Bach T."/>
            <person name="Mueller R."/>
        </authorList>
    </citation>
    <scope>NUCLEOTIDE SEQUENCE [LARGE SCALE GENOMIC DNA]</scope>
    <source>
        <strain evidence="7 8">MSr11954</strain>
    </source>
</reference>
<keyword evidence="2" id="KW-0479">Metal-binding</keyword>
<dbReference type="RefSeq" id="WP_394820586.1">
    <property type="nucleotide sequence ID" value="NZ_CP089984.1"/>
</dbReference>
<protein>
    <recommendedName>
        <fullName evidence="6">Cysteine-rich domain-containing protein</fullName>
    </recommendedName>
</protein>
<feature type="domain" description="Cysteine-rich" evidence="6">
    <location>
        <begin position="202"/>
        <end position="286"/>
    </location>
</feature>
<evidence type="ECO:0000256" key="3">
    <source>
        <dbReference type="ARBA" id="ARBA00022737"/>
    </source>
</evidence>
<dbReference type="InterPro" id="IPR017900">
    <property type="entry name" value="4Fe4S_Fe_S_CS"/>
</dbReference>
<dbReference type="InterPro" id="IPR004017">
    <property type="entry name" value="Cys_rich_dom"/>
</dbReference>
<keyword evidence="5" id="KW-0411">Iron-sulfur</keyword>
<dbReference type="PROSITE" id="PS00198">
    <property type="entry name" value="4FE4S_FER_1"/>
    <property type="match status" value="1"/>
</dbReference>
<evidence type="ECO:0000256" key="4">
    <source>
        <dbReference type="ARBA" id="ARBA00023004"/>
    </source>
</evidence>
<keyword evidence="3" id="KW-0677">Repeat</keyword>
<evidence type="ECO:0000256" key="1">
    <source>
        <dbReference type="ARBA" id="ARBA00022485"/>
    </source>
</evidence>
<keyword evidence="8" id="KW-1185">Reference proteome</keyword>
<sequence>MSKIDPRPTEKPEFNPNAERYWDARDLEGELRRVIEICHNCRMCVNYCGSFPDMFARVDRDIDAGATGSERLGIEDFTSITDHCWQCKICYIKCPYTPDEGHEWLVDLPRLLMREKAQRSRRNGISLQETALGEPGILGSLASGVTAPLVNFVNANRLVRKTIEKVAGISSEFPIPSYAAQPFARWLANHEPLAGAGSAGKVALFSTCLGDYYFPSVPANAVRALEKNGYAVFRPEQQCCGMPNLDGGDLEGAKAKARFNVASLHAALEQGYALVGAQPTCTMTVKGEYPELLGTREAREVADNVYDLMGFFDKLRKEKKLNREFTKPLGKIAYHAPCHLRAQKIGYPAVRVLNLVQDTEVELVEQCSAIDGTWGMKAENYEEGRKYAERLVRGIEAAEAELVVSDCQLAARRIQKENGVQAIHPVEALASAYGVAISRASETPR</sequence>
<evidence type="ECO:0000313" key="7">
    <source>
        <dbReference type="EMBL" id="WXB10969.1"/>
    </source>
</evidence>
<accession>A0ABZ2LJ16</accession>
<dbReference type="PANTHER" id="PTHR32479:SF19">
    <property type="entry name" value="ANAEROBIC GLYCEROL-3-PHOSPHATE DEHYDROGENASE SUBUNIT C"/>
    <property type="match status" value="1"/>
</dbReference>
<feature type="domain" description="Cysteine-rich" evidence="6">
    <location>
        <begin position="332"/>
        <end position="408"/>
    </location>
</feature>
<name>A0ABZ2LJ16_9BACT</name>
<evidence type="ECO:0000259" key="6">
    <source>
        <dbReference type="Pfam" id="PF02754"/>
    </source>
</evidence>
<evidence type="ECO:0000256" key="2">
    <source>
        <dbReference type="ARBA" id="ARBA00022723"/>
    </source>
</evidence>
<evidence type="ECO:0000256" key="5">
    <source>
        <dbReference type="ARBA" id="ARBA00023014"/>
    </source>
</evidence>
<proteinExistence type="predicted"/>
<dbReference type="EMBL" id="CP089984">
    <property type="protein sequence ID" value="WXB10969.1"/>
    <property type="molecule type" value="Genomic_DNA"/>
</dbReference>
<dbReference type="PANTHER" id="PTHR32479">
    <property type="entry name" value="GLYCOLATE OXIDASE IRON-SULFUR SUBUNIT"/>
    <property type="match status" value="1"/>
</dbReference>
<dbReference type="Pfam" id="PF02754">
    <property type="entry name" value="CCG"/>
    <property type="match status" value="2"/>
</dbReference>
<keyword evidence="1" id="KW-0004">4Fe-4S</keyword>
<dbReference type="SUPFAM" id="SSF54862">
    <property type="entry name" value="4Fe-4S ferredoxins"/>
    <property type="match status" value="1"/>
</dbReference>
<organism evidence="7 8">
    <name type="scientific">Pendulispora albinea</name>
    <dbReference type="NCBI Taxonomy" id="2741071"/>
    <lineage>
        <taxon>Bacteria</taxon>
        <taxon>Pseudomonadati</taxon>
        <taxon>Myxococcota</taxon>
        <taxon>Myxococcia</taxon>
        <taxon>Myxococcales</taxon>
        <taxon>Sorangiineae</taxon>
        <taxon>Pendulisporaceae</taxon>
        <taxon>Pendulispora</taxon>
    </lineage>
</organism>
<dbReference type="Proteomes" id="UP001370348">
    <property type="component" value="Chromosome"/>
</dbReference>